<dbReference type="Pfam" id="PF09956">
    <property type="entry name" value="Phage_cement_2"/>
    <property type="match status" value="1"/>
</dbReference>
<dbReference type="InterPro" id="IPR011231">
    <property type="entry name" value="Phage_VT1-Sakai_H0018"/>
</dbReference>
<proteinExistence type="predicted"/>
<comment type="caution">
    <text evidence="1">The sequence shown here is derived from an EMBL/GenBank/DDBJ whole genome shotgun (WGS) entry which is preliminary data.</text>
</comment>
<dbReference type="RefSeq" id="WP_188813802.1">
    <property type="nucleotide sequence ID" value="NZ_BAAAWV010000001.1"/>
</dbReference>
<evidence type="ECO:0008006" key="3">
    <source>
        <dbReference type="Google" id="ProtNLM"/>
    </source>
</evidence>
<protein>
    <recommendedName>
        <fullName evidence="3">DUF2190 family protein</fullName>
    </recommendedName>
</protein>
<organism evidence="1 2">
    <name type="scientific">Pseudarthrobacter polychromogenes</name>
    <dbReference type="NCBI Taxonomy" id="1676"/>
    <lineage>
        <taxon>Bacteria</taxon>
        <taxon>Bacillati</taxon>
        <taxon>Actinomycetota</taxon>
        <taxon>Actinomycetes</taxon>
        <taxon>Micrococcales</taxon>
        <taxon>Micrococcaceae</taxon>
        <taxon>Pseudarthrobacter</taxon>
    </lineage>
</organism>
<name>A0ABQ1Y2D4_9MICC</name>
<reference evidence="2" key="1">
    <citation type="journal article" date="2019" name="Int. J. Syst. Evol. Microbiol.">
        <title>The Global Catalogue of Microorganisms (GCM) 10K type strain sequencing project: providing services to taxonomists for standard genome sequencing and annotation.</title>
        <authorList>
            <consortium name="The Broad Institute Genomics Platform"/>
            <consortium name="The Broad Institute Genome Sequencing Center for Infectious Disease"/>
            <person name="Wu L."/>
            <person name="Ma J."/>
        </authorList>
    </citation>
    <scope>NUCLEOTIDE SEQUENCE [LARGE SCALE GENOMIC DNA]</scope>
    <source>
        <strain evidence="2">CGMCC 1.1927</strain>
    </source>
</reference>
<accession>A0ABQ1Y2D4</accession>
<dbReference type="EMBL" id="BMKU01000019">
    <property type="protein sequence ID" value="GGH10390.1"/>
    <property type="molecule type" value="Genomic_DNA"/>
</dbReference>
<keyword evidence="2" id="KW-1185">Reference proteome</keyword>
<sequence>MGQYLPLFRPGQTVTFDVTAAVTGGHPVEVGTADRSVAPAAAGSNKYVGIAGHDAAVGDKVTVEVGKPVHELIAAGAIALGAKLETAGAGRVRTLAAGTNIGIALTAAADGAAVQVLQA</sequence>
<evidence type="ECO:0000313" key="2">
    <source>
        <dbReference type="Proteomes" id="UP000596938"/>
    </source>
</evidence>
<gene>
    <name evidence="1" type="ORF">GCM10011577_39180</name>
</gene>
<dbReference type="Proteomes" id="UP000596938">
    <property type="component" value="Unassembled WGS sequence"/>
</dbReference>
<evidence type="ECO:0000313" key="1">
    <source>
        <dbReference type="EMBL" id="GGH10390.1"/>
    </source>
</evidence>